<feature type="transmembrane region" description="Helical" evidence="1">
    <location>
        <begin position="36"/>
        <end position="56"/>
    </location>
</feature>
<evidence type="ECO:0000313" key="3">
    <source>
        <dbReference type="Proteomes" id="UP001501591"/>
    </source>
</evidence>
<dbReference type="RefSeq" id="WP_344818731.1">
    <property type="nucleotide sequence ID" value="NZ_BAABCP010000001.1"/>
</dbReference>
<comment type="caution">
    <text evidence="2">The sequence shown here is derived from an EMBL/GenBank/DDBJ whole genome shotgun (WGS) entry which is preliminary data.</text>
</comment>
<keyword evidence="1" id="KW-0812">Transmembrane</keyword>
<keyword evidence="1" id="KW-0472">Membrane</keyword>
<protein>
    <recommendedName>
        <fullName evidence="4">Integral membrane protein</fullName>
    </recommendedName>
</protein>
<dbReference type="Proteomes" id="UP001501591">
    <property type="component" value="Unassembled WGS sequence"/>
</dbReference>
<name>A0ABP7N600_9MICO</name>
<keyword evidence="1" id="KW-1133">Transmembrane helix</keyword>
<proteinExistence type="predicted"/>
<feature type="transmembrane region" description="Helical" evidence="1">
    <location>
        <begin position="12"/>
        <end position="30"/>
    </location>
</feature>
<accession>A0ABP7N600</accession>
<reference evidence="3" key="1">
    <citation type="journal article" date="2019" name="Int. J. Syst. Evol. Microbiol.">
        <title>The Global Catalogue of Microorganisms (GCM) 10K type strain sequencing project: providing services to taxonomists for standard genome sequencing and annotation.</title>
        <authorList>
            <consortium name="The Broad Institute Genomics Platform"/>
            <consortium name="The Broad Institute Genome Sequencing Center for Infectious Disease"/>
            <person name="Wu L."/>
            <person name="Ma J."/>
        </authorList>
    </citation>
    <scope>NUCLEOTIDE SEQUENCE [LARGE SCALE GENOMIC DNA]</scope>
    <source>
        <strain evidence="3">JCM 17024</strain>
    </source>
</reference>
<evidence type="ECO:0000313" key="2">
    <source>
        <dbReference type="EMBL" id="GAA3936227.1"/>
    </source>
</evidence>
<feature type="transmembrane region" description="Helical" evidence="1">
    <location>
        <begin position="68"/>
        <end position="94"/>
    </location>
</feature>
<gene>
    <name evidence="2" type="ORF">GCM10022383_13180</name>
</gene>
<organism evidence="2 3">
    <name type="scientific">Microbacterium soli</name>
    <dbReference type="NCBI Taxonomy" id="446075"/>
    <lineage>
        <taxon>Bacteria</taxon>
        <taxon>Bacillati</taxon>
        <taxon>Actinomycetota</taxon>
        <taxon>Actinomycetes</taxon>
        <taxon>Micrococcales</taxon>
        <taxon>Microbacteriaceae</taxon>
        <taxon>Microbacterium</taxon>
    </lineage>
</organism>
<evidence type="ECO:0000256" key="1">
    <source>
        <dbReference type="SAM" id="Phobius"/>
    </source>
</evidence>
<keyword evidence="3" id="KW-1185">Reference proteome</keyword>
<sequence length="198" mass="20790">MRPSRRIPILRGFVGATIATFLALASHMWVGGGMPGILGILVPWLPSVVVCTLLAGRRLSLLRLSLSVAASQLLFHALFVLGSVTPTGLLAPHVHGSPSSLVFTGDQALVPVDAGMWVAHGVAAVLTIAVLHRGETLLAVLLRVAAVLAAWIRRAVPVGVGVSSDDRPSQRWAVVAAPVRRAPVQAAIHRRGPPPRLI</sequence>
<feature type="transmembrane region" description="Helical" evidence="1">
    <location>
        <begin position="114"/>
        <end position="131"/>
    </location>
</feature>
<dbReference type="EMBL" id="BAABCP010000001">
    <property type="protein sequence ID" value="GAA3936227.1"/>
    <property type="molecule type" value="Genomic_DNA"/>
</dbReference>
<evidence type="ECO:0008006" key="4">
    <source>
        <dbReference type="Google" id="ProtNLM"/>
    </source>
</evidence>